<accession>A0A2R5FP70</accession>
<dbReference type="EMBL" id="BDUD01000001">
    <property type="protein sequence ID" value="GBG20065.1"/>
    <property type="molecule type" value="Genomic_DNA"/>
</dbReference>
<proteinExistence type="predicted"/>
<keyword evidence="1" id="KW-1133">Transmembrane helix</keyword>
<name>A0A2R5FP70_NOSCO</name>
<dbReference type="OrthoDB" id="489163at2"/>
<dbReference type="RefSeq" id="WP_109009776.1">
    <property type="nucleotide sequence ID" value="NZ_BDUD01000001.1"/>
</dbReference>
<protein>
    <recommendedName>
        <fullName evidence="4">Threonine dehydratase</fullName>
    </recommendedName>
</protein>
<dbReference type="AlphaFoldDB" id="A0A2R5FP70"/>
<evidence type="ECO:0008006" key="4">
    <source>
        <dbReference type="Google" id="ProtNLM"/>
    </source>
</evidence>
<keyword evidence="3" id="KW-1185">Reference proteome</keyword>
<keyword evidence="1" id="KW-0472">Membrane</keyword>
<keyword evidence="1" id="KW-0812">Transmembrane</keyword>
<feature type="transmembrane region" description="Helical" evidence="1">
    <location>
        <begin position="21"/>
        <end position="43"/>
    </location>
</feature>
<evidence type="ECO:0000313" key="3">
    <source>
        <dbReference type="Proteomes" id="UP000245124"/>
    </source>
</evidence>
<evidence type="ECO:0000313" key="2">
    <source>
        <dbReference type="EMBL" id="GBG20065.1"/>
    </source>
</evidence>
<sequence length="104" mass="11972">MFRLTQTVRNLFIRIQGLFGVLFQSISNLFGNFFGFFANLFGFNSSGYFLESDQQQGIKQASAKEQIETNQDNTPKISATTTRRRPNAKIDDYFLNMARDVKKN</sequence>
<evidence type="ECO:0000256" key="1">
    <source>
        <dbReference type="SAM" id="Phobius"/>
    </source>
</evidence>
<comment type="caution">
    <text evidence="2">The sequence shown here is derived from an EMBL/GenBank/DDBJ whole genome shotgun (WGS) entry which is preliminary data.</text>
</comment>
<organism evidence="2 3">
    <name type="scientific">Nostoc commune NIES-4072</name>
    <dbReference type="NCBI Taxonomy" id="2005467"/>
    <lineage>
        <taxon>Bacteria</taxon>
        <taxon>Bacillati</taxon>
        <taxon>Cyanobacteriota</taxon>
        <taxon>Cyanophyceae</taxon>
        <taxon>Nostocales</taxon>
        <taxon>Nostocaceae</taxon>
        <taxon>Nostoc</taxon>
    </lineage>
</organism>
<dbReference type="Proteomes" id="UP000245124">
    <property type="component" value="Unassembled WGS sequence"/>
</dbReference>
<gene>
    <name evidence="2" type="ORF">NIES4072_37340</name>
</gene>
<reference evidence="2 3" key="1">
    <citation type="submission" date="2017-06" db="EMBL/GenBank/DDBJ databases">
        <title>Genome sequencing of cyanobaciteial culture collection at National Institute for Environmental Studies (NIES).</title>
        <authorList>
            <person name="Hirose Y."/>
            <person name="Shimura Y."/>
            <person name="Fujisawa T."/>
            <person name="Nakamura Y."/>
            <person name="Kawachi M."/>
        </authorList>
    </citation>
    <scope>NUCLEOTIDE SEQUENCE [LARGE SCALE GENOMIC DNA]</scope>
    <source>
        <strain evidence="2 3">NIES-4072</strain>
    </source>
</reference>